<dbReference type="PANTHER" id="PTHR37422">
    <property type="entry name" value="TEICHURONIC ACID BIOSYNTHESIS PROTEIN TUAE"/>
    <property type="match status" value="1"/>
</dbReference>
<accession>A0A7X0SLV3</accession>
<feature type="transmembrane region" description="Helical" evidence="5">
    <location>
        <begin position="236"/>
        <end position="252"/>
    </location>
</feature>
<dbReference type="GO" id="GO:0016020">
    <property type="term" value="C:membrane"/>
    <property type="evidence" value="ECO:0007669"/>
    <property type="project" value="UniProtKB-SubCell"/>
</dbReference>
<feature type="transmembrane region" description="Helical" evidence="5">
    <location>
        <begin position="481"/>
        <end position="498"/>
    </location>
</feature>
<feature type="transmembrane region" description="Helical" evidence="5">
    <location>
        <begin position="259"/>
        <end position="279"/>
    </location>
</feature>
<sequence length="815" mass="92927">MARGKGQKTPPIVKQMDFSLTHWAGIAMVTGFLFYFPFRQGLFNGDSAPFEGSILLSNIFLFILLILVSVYLFFNKWRWDDWRARMSVAVWLLPLIYWVSSWQAVSQHNAQFTTLIYCALAVLFIGGAYLMESNVSRMWIIYSIIASGYMIVIYGFMNVFGQTYYGGAVWVQSYGNRLGSVFQYPNTYASYLSALLLACVYVMVTVKKPIWKFANALMTVPILLSIMLTLSRGALAVLPVLVFLVLIFLKPARQVSYLINALIAGAVTLAILDPVSSIADRSMRATLPDFNDGKYIHHSLWEKLPLSGWLWIIAGSLVASILVLAAHRWLDPRLEKRLRRLNEKRAAPFLLPVALIVLFLIAAVLAISSPWVRSQLPPSIGARLENLNLHQHSVLERETFYRDALTLSSDYPILGAGGGAWISLYEKYQNNPYVSKQTHSYFFQVLDEVGWVGLLIVVGFIVFVFYLYIRSYIRDPESREDHFIFYIFAMSLIIHSSIDFDMSFIYFAAIFFLCAGGMLAAYRRYPAPTKGGAKLRFVFPSAVLVLSLGLLFWVFRLYGANVNYMYATGLASEGEQSLGNLIPPIDAAIHADPANPIYSVTKINWLNQAYLKSSNEQFLQERGQLIADLERYEHVNRDLILAQYRYEKDMQQFGQAIQTLQRGIDNFKWDINFYNAAILEYYLAGDRDKSDLSQRDKDWGQALELYNEILRRENMLKGLPPEQLQGRDFSVTTDVRQTIGQIYFYQAKYREAAAILQPATEGDMSDQEIRILTRYYLASLQLIGENDESLQIKLFDSDPNERRNLSELVESSKSS</sequence>
<feature type="transmembrane region" description="Helical" evidence="5">
    <location>
        <begin position="213"/>
        <end position="230"/>
    </location>
</feature>
<dbReference type="Proteomes" id="UP000564644">
    <property type="component" value="Unassembled WGS sequence"/>
</dbReference>
<feature type="transmembrane region" description="Helical" evidence="5">
    <location>
        <begin position="504"/>
        <end position="525"/>
    </location>
</feature>
<keyword evidence="3 5" id="KW-1133">Transmembrane helix</keyword>
<dbReference type="PANTHER" id="PTHR37422:SF13">
    <property type="entry name" value="LIPOPOLYSACCHARIDE BIOSYNTHESIS PROTEIN PA4999-RELATED"/>
    <property type="match status" value="1"/>
</dbReference>
<keyword evidence="4 5" id="KW-0472">Membrane</keyword>
<dbReference type="InterPro" id="IPR051533">
    <property type="entry name" value="WaaL-like"/>
</dbReference>
<feature type="transmembrane region" description="Helical" evidence="5">
    <location>
        <begin position="86"/>
        <end position="105"/>
    </location>
</feature>
<keyword evidence="8" id="KW-1185">Reference proteome</keyword>
<evidence type="ECO:0000259" key="6">
    <source>
        <dbReference type="Pfam" id="PF04932"/>
    </source>
</evidence>
<feature type="transmembrane region" description="Helical" evidence="5">
    <location>
        <begin position="308"/>
        <end position="326"/>
    </location>
</feature>
<keyword evidence="7" id="KW-0436">Ligase</keyword>
<evidence type="ECO:0000256" key="4">
    <source>
        <dbReference type="ARBA" id="ARBA00023136"/>
    </source>
</evidence>
<feature type="transmembrane region" description="Helical" evidence="5">
    <location>
        <begin position="188"/>
        <end position="206"/>
    </location>
</feature>
<comment type="caution">
    <text evidence="7">The sequence shown here is derived from an EMBL/GenBank/DDBJ whole genome shotgun (WGS) entry which is preliminary data.</text>
</comment>
<keyword evidence="2 5" id="KW-0812">Transmembrane</keyword>
<feature type="transmembrane region" description="Helical" evidence="5">
    <location>
        <begin position="54"/>
        <end position="74"/>
    </location>
</feature>
<evidence type="ECO:0000313" key="8">
    <source>
        <dbReference type="Proteomes" id="UP000564644"/>
    </source>
</evidence>
<feature type="transmembrane region" description="Helical" evidence="5">
    <location>
        <begin position="347"/>
        <end position="367"/>
    </location>
</feature>
<dbReference type="AlphaFoldDB" id="A0A7X0SLV3"/>
<evidence type="ECO:0000256" key="3">
    <source>
        <dbReference type="ARBA" id="ARBA00022989"/>
    </source>
</evidence>
<feature type="transmembrane region" description="Helical" evidence="5">
    <location>
        <begin position="20"/>
        <end position="38"/>
    </location>
</feature>
<name>A0A7X0SLV3_9BACL</name>
<evidence type="ECO:0000256" key="5">
    <source>
        <dbReference type="SAM" id="Phobius"/>
    </source>
</evidence>
<proteinExistence type="predicted"/>
<organism evidence="7 8">
    <name type="scientific">Cohnella zeiphila</name>
    <dbReference type="NCBI Taxonomy" id="2761120"/>
    <lineage>
        <taxon>Bacteria</taxon>
        <taxon>Bacillati</taxon>
        <taxon>Bacillota</taxon>
        <taxon>Bacilli</taxon>
        <taxon>Bacillales</taxon>
        <taxon>Paenibacillaceae</taxon>
        <taxon>Cohnella</taxon>
    </lineage>
</organism>
<gene>
    <name evidence="7" type="ORF">H7C18_15245</name>
</gene>
<dbReference type="GO" id="GO:0016874">
    <property type="term" value="F:ligase activity"/>
    <property type="evidence" value="ECO:0007669"/>
    <property type="project" value="UniProtKB-KW"/>
</dbReference>
<reference evidence="7 8" key="1">
    <citation type="submission" date="2020-08" db="EMBL/GenBank/DDBJ databases">
        <title>Cohnella phylogeny.</title>
        <authorList>
            <person name="Dunlap C."/>
        </authorList>
    </citation>
    <scope>NUCLEOTIDE SEQUENCE [LARGE SCALE GENOMIC DNA]</scope>
    <source>
        <strain evidence="7 8">CBP 2801</strain>
    </source>
</reference>
<feature type="domain" description="O-antigen ligase-related" evidence="6">
    <location>
        <begin position="308"/>
        <end position="457"/>
    </location>
</feature>
<feature type="transmembrane region" description="Helical" evidence="5">
    <location>
        <begin position="537"/>
        <end position="555"/>
    </location>
</feature>
<protein>
    <submittedName>
        <fullName evidence="7">O-antigen ligase family protein</fullName>
    </submittedName>
</protein>
<dbReference type="Pfam" id="PF04932">
    <property type="entry name" value="Wzy_C"/>
    <property type="match status" value="1"/>
</dbReference>
<dbReference type="EMBL" id="JACJVO010000018">
    <property type="protein sequence ID" value="MBB6732274.1"/>
    <property type="molecule type" value="Genomic_DNA"/>
</dbReference>
<dbReference type="InterPro" id="IPR007016">
    <property type="entry name" value="O-antigen_ligase-rel_domated"/>
</dbReference>
<feature type="transmembrane region" description="Helical" evidence="5">
    <location>
        <begin position="138"/>
        <end position="157"/>
    </location>
</feature>
<evidence type="ECO:0000256" key="2">
    <source>
        <dbReference type="ARBA" id="ARBA00022692"/>
    </source>
</evidence>
<evidence type="ECO:0000256" key="1">
    <source>
        <dbReference type="ARBA" id="ARBA00004141"/>
    </source>
</evidence>
<evidence type="ECO:0000313" key="7">
    <source>
        <dbReference type="EMBL" id="MBB6732274.1"/>
    </source>
</evidence>
<dbReference type="RefSeq" id="WP_185129941.1">
    <property type="nucleotide sequence ID" value="NZ_JACJVO010000018.1"/>
</dbReference>
<feature type="transmembrane region" description="Helical" evidence="5">
    <location>
        <begin position="449"/>
        <end position="469"/>
    </location>
</feature>
<comment type="subcellular location">
    <subcellularLocation>
        <location evidence="1">Membrane</location>
        <topology evidence="1">Multi-pass membrane protein</topology>
    </subcellularLocation>
</comment>
<feature type="transmembrane region" description="Helical" evidence="5">
    <location>
        <begin position="111"/>
        <end position="131"/>
    </location>
</feature>